<organism evidence="2 3">
    <name type="scientific">Tepidibacter hydrothermalis</name>
    <dbReference type="NCBI Taxonomy" id="3036126"/>
    <lineage>
        <taxon>Bacteria</taxon>
        <taxon>Bacillati</taxon>
        <taxon>Bacillota</taxon>
        <taxon>Clostridia</taxon>
        <taxon>Peptostreptococcales</taxon>
        <taxon>Peptostreptococcaceae</taxon>
        <taxon>Tepidibacter</taxon>
    </lineage>
</organism>
<dbReference type="RefSeq" id="WP_277734199.1">
    <property type="nucleotide sequence ID" value="NZ_CP120733.1"/>
</dbReference>
<evidence type="ECO:0000256" key="1">
    <source>
        <dbReference type="SAM" id="MobiDB-lite"/>
    </source>
</evidence>
<accession>A0ABY8EJI2</accession>
<dbReference type="Proteomes" id="UP001222800">
    <property type="component" value="Chromosome"/>
</dbReference>
<protein>
    <submittedName>
        <fullName evidence="2">Uncharacterized protein</fullName>
    </submittedName>
</protein>
<dbReference type="EMBL" id="CP120733">
    <property type="protein sequence ID" value="WFD11967.1"/>
    <property type="molecule type" value="Genomic_DNA"/>
</dbReference>
<feature type="region of interest" description="Disordered" evidence="1">
    <location>
        <begin position="45"/>
        <end position="65"/>
    </location>
</feature>
<evidence type="ECO:0000313" key="3">
    <source>
        <dbReference type="Proteomes" id="UP001222800"/>
    </source>
</evidence>
<name>A0ABY8EJI2_9FIRM</name>
<gene>
    <name evidence="2" type="ORF">P4S50_07785</name>
</gene>
<sequence>MKKCSRFKHCGFIKKYEETGLYNNLIELYCKGKKNKYCKRRKFNKEKGYSPDDNMLPNGKKGKLK</sequence>
<reference evidence="2 3" key="1">
    <citation type="submission" date="2023-03" db="EMBL/GenBank/DDBJ databases">
        <title>Complete genome sequence of Tepidibacter sp. SWIR-1, isolated from a deep-sea hydrothermal vent.</title>
        <authorList>
            <person name="Li X."/>
        </authorList>
    </citation>
    <scope>NUCLEOTIDE SEQUENCE [LARGE SCALE GENOMIC DNA]</scope>
    <source>
        <strain evidence="2 3">SWIR-1</strain>
    </source>
</reference>
<keyword evidence="3" id="KW-1185">Reference proteome</keyword>
<evidence type="ECO:0000313" key="2">
    <source>
        <dbReference type="EMBL" id="WFD11967.1"/>
    </source>
</evidence>
<proteinExistence type="predicted"/>